<dbReference type="Gene3D" id="3.40.50.720">
    <property type="entry name" value="NAD(P)-binding Rossmann-like Domain"/>
    <property type="match status" value="1"/>
</dbReference>
<evidence type="ECO:0000313" key="3">
    <source>
        <dbReference type="EMBL" id="KAK1302462.1"/>
    </source>
</evidence>
<organism evidence="3 4">
    <name type="scientific">Acorus calamus</name>
    <name type="common">Sweet flag</name>
    <dbReference type="NCBI Taxonomy" id="4465"/>
    <lineage>
        <taxon>Eukaryota</taxon>
        <taxon>Viridiplantae</taxon>
        <taxon>Streptophyta</taxon>
        <taxon>Embryophyta</taxon>
        <taxon>Tracheophyta</taxon>
        <taxon>Spermatophyta</taxon>
        <taxon>Magnoliopsida</taxon>
        <taxon>Liliopsida</taxon>
        <taxon>Acoraceae</taxon>
        <taxon>Acorus</taxon>
    </lineage>
</organism>
<dbReference type="InterPro" id="IPR036291">
    <property type="entry name" value="NAD(P)-bd_dom_sf"/>
</dbReference>
<dbReference type="SUPFAM" id="SSF51735">
    <property type="entry name" value="NAD(P)-binding Rossmann-fold domains"/>
    <property type="match status" value="1"/>
</dbReference>
<evidence type="ECO:0000256" key="2">
    <source>
        <dbReference type="ARBA" id="ARBA00023002"/>
    </source>
</evidence>
<dbReference type="GO" id="GO:0016491">
    <property type="term" value="F:oxidoreductase activity"/>
    <property type="evidence" value="ECO:0007669"/>
    <property type="project" value="UniProtKB-KW"/>
</dbReference>
<name>A0AAV9DNR1_ACOCL</name>
<dbReference type="InterPro" id="IPR002347">
    <property type="entry name" value="SDR_fam"/>
</dbReference>
<reference evidence="3" key="2">
    <citation type="submission" date="2023-06" db="EMBL/GenBank/DDBJ databases">
        <authorList>
            <person name="Ma L."/>
            <person name="Liu K.-W."/>
            <person name="Li Z."/>
            <person name="Hsiao Y.-Y."/>
            <person name="Qi Y."/>
            <person name="Fu T."/>
            <person name="Tang G."/>
            <person name="Zhang D."/>
            <person name="Sun W.-H."/>
            <person name="Liu D.-K."/>
            <person name="Li Y."/>
            <person name="Chen G.-Z."/>
            <person name="Liu X.-D."/>
            <person name="Liao X.-Y."/>
            <person name="Jiang Y.-T."/>
            <person name="Yu X."/>
            <person name="Hao Y."/>
            <person name="Huang J."/>
            <person name="Zhao X.-W."/>
            <person name="Ke S."/>
            <person name="Chen Y.-Y."/>
            <person name="Wu W.-L."/>
            <person name="Hsu J.-L."/>
            <person name="Lin Y.-F."/>
            <person name="Huang M.-D."/>
            <person name="Li C.-Y."/>
            <person name="Huang L."/>
            <person name="Wang Z.-W."/>
            <person name="Zhao X."/>
            <person name="Zhong W.-Y."/>
            <person name="Peng D.-H."/>
            <person name="Ahmad S."/>
            <person name="Lan S."/>
            <person name="Zhang J.-S."/>
            <person name="Tsai W.-C."/>
            <person name="Van De Peer Y."/>
            <person name="Liu Z.-J."/>
        </authorList>
    </citation>
    <scope>NUCLEOTIDE SEQUENCE</scope>
    <source>
        <strain evidence="3">CP</strain>
        <tissue evidence="3">Leaves</tissue>
    </source>
</reference>
<protein>
    <submittedName>
        <fullName evidence="3">Uncharacterized protein</fullName>
    </submittedName>
</protein>
<sequence>MTQCICNLLSTCYVPSHASSVETHLTHLQTERQGGDHYRRHEGHQRHLSALNGAHVIIADIHDDTDHSLADSIGAKYIHCNVSREPDVESAVHLALAWQGHFDIMFNDAGVDWLTDPITALDRDKMRDLLSVNLGEAVHGIKHTARAMIDGRTAGCILYTASKAAIMSWLAPHAYSLSKDDSGAHEIDGMRAQGVLNQSELHLAAQGPVGNAGGDVLGSTPGRRCWAQ</sequence>
<evidence type="ECO:0000256" key="1">
    <source>
        <dbReference type="ARBA" id="ARBA00006484"/>
    </source>
</evidence>
<accession>A0AAV9DNR1</accession>
<dbReference type="PANTHER" id="PTHR43180:SF42">
    <property type="entry name" value="SHORT-CHAIN DEHYDROGENASE REDUCTASE ATA1"/>
    <property type="match status" value="1"/>
</dbReference>
<evidence type="ECO:0000313" key="4">
    <source>
        <dbReference type="Proteomes" id="UP001180020"/>
    </source>
</evidence>
<reference evidence="3" key="1">
    <citation type="journal article" date="2023" name="Nat. Commun.">
        <title>Diploid and tetraploid genomes of Acorus and the evolution of monocots.</title>
        <authorList>
            <person name="Ma L."/>
            <person name="Liu K.W."/>
            <person name="Li Z."/>
            <person name="Hsiao Y.Y."/>
            <person name="Qi Y."/>
            <person name="Fu T."/>
            <person name="Tang G.D."/>
            <person name="Zhang D."/>
            <person name="Sun W.H."/>
            <person name="Liu D.K."/>
            <person name="Li Y."/>
            <person name="Chen G.Z."/>
            <person name="Liu X.D."/>
            <person name="Liao X.Y."/>
            <person name="Jiang Y.T."/>
            <person name="Yu X."/>
            <person name="Hao Y."/>
            <person name="Huang J."/>
            <person name="Zhao X.W."/>
            <person name="Ke S."/>
            <person name="Chen Y.Y."/>
            <person name="Wu W.L."/>
            <person name="Hsu J.L."/>
            <person name="Lin Y.F."/>
            <person name="Huang M.D."/>
            <person name="Li C.Y."/>
            <person name="Huang L."/>
            <person name="Wang Z.W."/>
            <person name="Zhao X."/>
            <person name="Zhong W.Y."/>
            <person name="Peng D.H."/>
            <person name="Ahmad S."/>
            <person name="Lan S."/>
            <person name="Zhang J.S."/>
            <person name="Tsai W.C."/>
            <person name="Van de Peer Y."/>
            <person name="Liu Z.J."/>
        </authorList>
    </citation>
    <scope>NUCLEOTIDE SEQUENCE</scope>
    <source>
        <strain evidence="3">CP</strain>
    </source>
</reference>
<proteinExistence type="inferred from homology"/>
<dbReference type="Pfam" id="PF13561">
    <property type="entry name" value="adh_short_C2"/>
    <property type="match status" value="1"/>
</dbReference>
<comment type="similarity">
    <text evidence="1">Belongs to the short-chain dehydrogenases/reductases (SDR) family.</text>
</comment>
<dbReference type="Proteomes" id="UP001180020">
    <property type="component" value="Unassembled WGS sequence"/>
</dbReference>
<dbReference type="AlphaFoldDB" id="A0AAV9DNR1"/>
<keyword evidence="4" id="KW-1185">Reference proteome</keyword>
<dbReference type="PANTHER" id="PTHR43180">
    <property type="entry name" value="3-OXOACYL-(ACYL-CARRIER-PROTEIN) REDUCTASE (AFU_ORTHOLOGUE AFUA_6G11210)"/>
    <property type="match status" value="1"/>
</dbReference>
<gene>
    <name evidence="3" type="ORF">QJS10_CPB12g01012</name>
</gene>
<keyword evidence="2" id="KW-0560">Oxidoreductase</keyword>
<dbReference type="EMBL" id="JAUJYO010000012">
    <property type="protein sequence ID" value="KAK1302462.1"/>
    <property type="molecule type" value="Genomic_DNA"/>
</dbReference>
<comment type="caution">
    <text evidence="3">The sequence shown here is derived from an EMBL/GenBank/DDBJ whole genome shotgun (WGS) entry which is preliminary data.</text>
</comment>